<accession>A0A059A563</accession>
<protein>
    <submittedName>
        <fullName evidence="1">Uncharacterized protein</fullName>
    </submittedName>
</protein>
<dbReference type="InParanoid" id="A0A059A563"/>
<organism evidence="1">
    <name type="scientific">Eucalyptus grandis</name>
    <name type="common">Flooded gum</name>
    <dbReference type="NCBI Taxonomy" id="71139"/>
    <lineage>
        <taxon>Eukaryota</taxon>
        <taxon>Viridiplantae</taxon>
        <taxon>Streptophyta</taxon>
        <taxon>Embryophyta</taxon>
        <taxon>Tracheophyta</taxon>
        <taxon>Spermatophyta</taxon>
        <taxon>Magnoliopsida</taxon>
        <taxon>eudicotyledons</taxon>
        <taxon>Gunneridae</taxon>
        <taxon>Pentapetalae</taxon>
        <taxon>rosids</taxon>
        <taxon>malvids</taxon>
        <taxon>Myrtales</taxon>
        <taxon>Myrtaceae</taxon>
        <taxon>Myrtoideae</taxon>
        <taxon>Eucalypteae</taxon>
        <taxon>Eucalyptus</taxon>
    </lineage>
</organism>
<evidence type="ECO:0000313" key="1">
    <source>
        <dbReference type="EMBL" id="KCW49267.1"/>
    </source>
</evidence>
<dbReference type="Gramene" id="KCW49267">
    <property type="protein sequence ID" value="KCW49267"/>
    <property type="gene ID" value="EUGRSUZ_K02832"/>
</dbReference>
<gene>
    <name evidence="1" type="ORF">EUGRSUZ_K02832</name>
</gene>
<dbReference type="EMBL" id="KK198763">
    <property type="protein sequence ID" value="KCW49267.1"/>
    <property type="molecule type" value="Genomic_DNA"/>
</dbReference>
<name>A0A059A563_EUCGR</name>
<sequence length="109" mass="12490">MSQITDSYNMILRKFTEIINMNFSFWAGPQLYIIVNLNYQPSRKTNKKQDINISKGFLFSHSVAHSRAIDITLKHESKIKDYKILACANERTVSLSENHFSTGSLSCIS</sequence>
<dbReference type="AlphaFoldDB" id="A0A059A563"/>
<proteinExistence type="predicted"/>
<reference evidence="1" key="1">
    <citation type="submission" date="2013-07" db="EMBL/GenBank/DDBJ databases">
        <title>The genome of Eucalyptus grandis.</title>
        <authorList>
            <person name="Schmutz J."/>
            <person name="Hayes R."/>
            <person name="Myburg A."/>
            <person name="Tuskan G."/>
            <person name="Grattapaglia D."/>
            <person name="Rokhsar D.S."/>
        </authorList>
    </citation>
    <scope>NUCLEOTIDE SEQUENCE</scope>
    <source>
        <tissue evidence="1">Leaf extractions</tissue>
    </source>
</reference>